<feature type="transmembrane region" description="Helical" evidence="1">
    <location>
        <begin position="186"/>
        <end position="201"/>
    </location>
</feature>
<dbReference type="PANTHER" id="PTHR14969">
    <property type="entry name" value="SPHINGOSINE-1-PHOSPHATE PHOSPHOHYDROLASE"/>
    <property type="match status" value="1"/>
</dbReference>
<dbReference type="PANTHER" id="PTHR14969:SF13">
    <property type="entry name" value="AT30094P"/>
    <property type="match status" value="1"/>
</dbReference>
<dbReference type="RefSeq" id="WP_084575798.1">
    <property type="nucleotide sequence ID" value="NZ_FWXI01000008.1"/>
</dbReference>
<keyword evidence="1" id="KW-1133">Transmembrane helix</keyword>
<feature type="transmembrane region" description="Helical" evidence="1">
    <location>
        <begin position="156"/>
        <end position="179"/>
    </location>
</feature>
<keyword evidence="1" id="KW-0472">Membrane</keyword>
<dbReference type="OrthoDB" id="9789113at2"/>
<keyword evidence="4" id="KW-1185">Reference proteome</keyword>
<dbReference type="SMART" id="SM00014">
    <property type="entry name" value="acidPPc"/>
    <property type="match status" value="1"/>
</dbReference>
<dbReference type="InterPro" id="IPR036938">
    <property type="entry name" value="PAP2/HPO_sf"/>
</dbReference>
<feature type="transmembrane region" description="Helical" evidence="1">
    <location>
        <begin position="240"/>
        <end position="258"/>
    </location>
</feature>
<accession>A0A1W2BRI7</accession>
<evidence type="ECO:0000313" key="3">
    <source>
        <dbReference type="EMBL" id="SMC75481.1"/>
    </source>
</evidence>
<evidence type="ECO:0000256" key="1">
    <source>
        <dbReference type="SAM" id="Phobius"/>
    </source>
</evidence>
<dbReference type="Proteomes" id="UP000192738">
    <property type="component" value="Unassembled WGS sequence"/>
</dbReference>
<feature type="transmembrane region" description="Helical" evidence="1">
    <location>
        <begin position="278"/>
        <end position="306"/>
    </location>
</feature>
<evidence type="ECO:0000313" key="4">
    <source>
        <dbReference type="Proteomes" id="UP000192738"/>
    </source>
</evidence>
<dbReference type="Pfam" id="PF01569">
    <property type="entry name" value="PAP2"/>
    <property type="match status" value="1"/>
</dbReference>
<feature type="transmembrane region" description="Helical" evidence="1">
    <location>
        <begin position="207"/>
        <end position="228"/>
    </location>
</feature>
<sequence>MMNEMNDILIAGLDIITAVQQLRSPAADTIFRGITLLGHEEFYLLVLPLILWCMDFRIGVRLSFVVLLSHYVNISAKDFFAEPRPFIFRPEVQLFPADGYSLPSNHAQTGLVFWLALAWLAQKRYLWLIGGGLALLIGFSRVYLGVHFPTDVLAGWGLGAILLLGFGLIEPLLAAWVGWLRPRHQGVLAILGPIFLFWLHPCKESASVVAALSGAGIGLILAQQYFITAGLVPQGEWPKLAGRVFVGLTGLIIIWAGLKMVFPHENNDYFLYFRYIRYWLAGIWLTLGAPWLFDATGLTSGIAGTVPGKNMLDNTKTMR</sequence>
<dbReference type="Gene3D" id="1.20.144.10">
    <property type="entry name" value="Phosphatidic acid phosphatase type 2/haloperoxidase"/>
    <property type="match status" value="1"/>
</dbReference>
<reference evidence="3 4" key="1">
    <citation type="submission" date="2017-04" db="EMBL/GenBank/DDBJ databases">
        <authorList>
            <person name="Afonso C.L."/>
            <person name="Miller P.J."/>
            <person name="Scott M.A."/>
            <person name="Spackman E."/>
            <person name="Goraichik I."/>
            <person name="Dimitrov K.M."/>
            <person name="Suarez D.L."/>
            <person name="Swayne D.E."/>
        </authorList>
    </citation>
    <scope>NUCLEOTIDE SEQUENCE [LARGE SCALE GENOMIC DNA]</scope>
    <source>
        <strain evidence="3 4">DSM 5090</strain>
    </source>
</reference>
<feature type="domain" description="Phosphatidic acid phosphatase type 2/haloperoxidase" evidence="2">
    <location>
        <begin position="60"/>
        <end position="167"/>
    </location>
</feature>
<feature type="transmembrane region" description="Helical" evidence="1">
    <location>
        <begin position="125"/>
        <end position="144"/>
    </location>
</feature>
<dbReference type="STRING" id="112901.SAMN04488500_10899"/>
<proteinExistence type="predicted"/>
<dbReference type="SUPFAM" id="SSF48317">
    <property type="entry name" value="Acid phosphatase/Vanadium-dependent haloperoxidase"/>
    <property type="match status" value="1"/>
</dbReference>
<dbReference type="InterPro" id="IPR000326">
    <property type="entry name" value="PAP2/HPO"/>
</dbReference>
<dbReference type="AlphaFoldDB" id="A0A1W2BRI7"/>
<organism evidence="3 4">
    <name type="scientific">Sporomusa malonica</name>
    <dbReference type="NCBI Taxonomy" id="112901"/>
    <lineage>
        <taxon>Bacteria</taxon>
        <taxon>Bacillati</taxon>
        <taxon>Bacillota</taxon>
        <taxon>Negativicutes</taxon>
        <taxon>Selenomonadales</taxon>
        <taxon>Sporomusaceae</taxon>
        <taxon>Sporomusa</taxon>
    </lineage>
</organism>
<dbReference type="EMBL" id="FWXI01000008">
    <property type="protein sequence ID" value="SMC75481.1"/>
    <property type="molecule type" value="Genomic_DNA"/>
</dbReference>
<name>A0A1W2BRI7_9FIRM</name>
<evidence type="ECO:0000259" key="2">
    <source>
        <dbReference type="SMART" id="SM00014"/>
    </source>
</evidence>
<protein>
    <submittedName>
        <fullName evidence="3">PAP2 superfamily protein</fullName>
    </submittedName>
</protein>
<keyword evidence="1" id="KW-0812">Transmembrane</keyword>
<gene>
    <name evidence="3" type="ORF">SAMN04488500_10899</name>
</gene>